<feature type="domain" description="Alcohol dehydrogenase iron-type/glycerol dehydrogenase GldA" evidence="2">
    <location>
        <begin position="29"/>
        <end position="161"/>
    </location>
</feature>
<dbReference type="OrthoDB" id="9804734at2"/>
<evidence type="ECO:0000313" key="4">
    <source>
        <dbReference type="EMBL" id="SDY22806.1"/>
    </source>
</evidence>
<organism evidence="4 5">
    <name type="scientific">Lachnobacterium bovis DSM 14045</name>
    <dbReference type="NCBI Taxonomy" id="1122142"/>
    <lineage>
        <taxon>Bacteria</taxon>
        <taxon>Bacillati</taxon>
        <taxon>Bacillota</taxon>
        <taxon>Clostridia</taxon>
        <taxon>Lachnospirales</taxon>
        <taxon>Lachnospiraceae</taxon>
        <taxon>Lachnobacterium</taxon>
    </lineage>
</organism>
<evidence type="ECO:0000259" key="3">
    <source>
        <dbReference type="Pfam" id="PF25137"/>
    </source>
</evidence>
<dbReference type="InterPro" id="IPR056798">
    <property type="entry name" value="ADH_Fe_C"/>
</dbReference>
<dbReference type="AlphaFoldDB" id="A0A1H3I510"/>
<dbReference type="CDD" id="cd08182">
    <property type="entry name" value="HEPD"/>
    <property type="match status" value="1"/>
</dbReference>
<dbReference type="STRING" id="1122142.SAMN02910414_01052"/>
<keyword evidence="1" id="KW-0560">Oxidoreductase</keyword>
<dbReference type="EMBL" id="FNPG01000011">
    <property type="protein sequence ID" value="SDY22806.1"/>
    <property type="molecule type" value="Genomic_DNA"/>
</dbReference>
<gene>
    <name evidence="4" type="ORF">SAMN02910414_01052</name>
</gene>
<dbReference type="Gene3D" id="1.20.1090.10">
    <property type="entry name" value="Dehydroquinate synthase-like - alpha domain"/>
    <property type="match status" value="1"/>
</dbReference>
<dbReference type="PANTHER" id="PTHR11496:SF103">
    <property type="entry name" value="DEHYDROGENASE, PUTATIVE-RELATED"/>
    <property type="match status" value="1"/>
</dbReference>
<evidence type="ECO:0000259" key="2">
    <source>
        <dbReference type="Pfam" id="PF00465"/>
    </source>
</evidence>
<dbReference type="InterPro" id="IPR035873">
    <property type="entry name" value="PhpC"/>
</dbReference>
<feature type="domain" description="Fe-containing alcohol dehydrogenase-like C-terminal" evidence="3">
    <location>
        <begin position="176"/>
        <end position="367"/>
    </location>
</feature>
<dbReference type="Gene3D" id="3.40.50.1970">
    <property type="match status" value="1"/>
</dbReference>
<name>A0A1H3I510_9FIRM</name>
<dbReference type="InterPro" id="IPR039697">
    <property type="entry name" value="Alcohol_dehydrogenase_Fe"/>
</dbReference>
<dbReference type="Pfam" id="PF25137">
    <property type="entry name" value="ADH_Fe_C"/>
    <property type="match status" value="1"/>
</dbReference>
<reference evidence="4 5" key="1">
    <citation type="submission" date="2016-10" db="EMBL/GenBank/DDBJ databases">
        <authorList>
            <person name="de Groot N.N."/>
        </authorList>
    </citation>
    <scope>NUCLEOTIDE SEQUENCE [LARGE SCALE GENOMIC DNA]</scope>
    <source>
        <strain evidence="4 5">DSM 14045</strain>
    </source>
</reference>
<dbReference type="RefSeq" id="WP_083354459.1">
    <property type="nucleotide sequence ID" value="NZ_FNPG01000011.1"/>
</dbReference>
<keyword evidence="5" id="KW-1185">Reference proteome</keyword>
<proteinExistence type="predicted"/>
<dbReference type="SUPFAM" id="SSF56796">
    <property type="entry name" value="Dehydroquinate synthase-like"/>
    <property type="match status" value="1"/>
</dbReference>
<evidence type="ECO:0000313" key="5">
    <source>
        <dbReference type="Proteomes" id="UP000183918"/>
    </source>
</evidence>
<protein>
    <submittedName>
        <fullName evidence="4">Alcohol dehydrogenase, class IV</fullName>
    </submittedName>
</protein>
<evidence type="ECO:0000256" key="1">
    <source>
        <dbReference type="ARBA" id="ARBA00023002"/>
    </source>
</evidence>
<dbReference type="GO" id="GO:0017000">
    <property type="term" value="P:antibiotic biosynthetic process"/>
    <property type="evidence" value="ECO:0007669"/>
    <property type="project" value="InterPro"/>
</dbReference>
<dbReference type="Proteomes" id="UP000183918">
    <property type="component" value="Unassembled WGS sequence"/>
</dbReference>
<accession>A0A1H3I510</accession>
<dbReference type="GO" id="GO:0046872">
    <property type="term" value="F:metal ion binding"/>
    <property type="evidence" value="ECO:0007669"/>
    <property type="project" value="InterPro"/>
</dbReference>
<dbReference type="PANTHER" id="PTHR11496">
    <property type="entry name" value="ALCOHOL DEHYDROGENASE"/>
    <property type="match status" value="1"/>
</dbReference>
<dbReference type="GO" id="GO:0004022">
    <property type="term" value="F:alcohol dehydrogenase (NAD+) activity"/>
    <property type="evidence" value="ECO:0007669"/>
    <property type="project" value="TreeGrafter"/>
</dbReference>
<sequence>MGQKIIKIKSKPSNNNETYDFNKLCNTIKQWIIRNSLSNVFFVTIRSIKRYPLILNLIKETSSVHFTNFTPNPTFEEVMEGYRIFKEKKCDAIIAIGGGSAIDVAKCIKFYNLKNDFVPLLVIPTTAGTGSEATKFAVMYKEGVKISIEDEHCLPDAVMFDYHFLETLPLYQKKVTLMDAFCHGLESFWSVNSTRESRCYSKGVLENILENVDEYLKLNNEAEVYKKIFEASFFAGKAINIAKTTAGHAMCYKITSMYGLAHGHAAILCNKIIFRWMIENIEQLDCIDSRGRKYVEDVLKEIAYIFGTENLIEACDRLDMFVDKLELEVPCASDKEIEELVLSVNEQRMKNHPFLISEKNIDTLYKKILNYDIIS</sequence>
<dbReference type="InterPro" id="IPR001670">
    <property type="entry name" value="ADH_Fe/GldA"/>
</dbReference>
<dbReference type="Pfam" id="PF00465">
    <property type="entry name" value="Fe-ADH"/>
    <property type="match status" value="1"/>
</dbReference>